<comment type="caution">
    <text evidence="6">The sequence shown here is derived from an EMBL/GenBank/DDBJ whole genome shotgun (WGS) entry which is preliminary data.</text>
</comment>
<evidence type="ECO:0000256" key="1">
    <source>
        <dbReference type="ARBA" id="ARBA00022741"/>
    </source>
</evidence>
<dbReference type="Pfam" id="PF02954">
    <property type="entry name" value="HTH_8"/>
    <property type="match status" value="1"/>
</dbReference>
<reference evidence="6 7" key="1">
    <citation type="submission" date="2023-07" db="EMBL/GenBank/DDBJ databases">
        <title>Genomic Encyclopedia of Type Strains, Phase IV (KMG-IV): sequencing the most valuable type-strain genomes for metagenomic binning, comparative biology and taxonomic classification.</title>
        <authorList>
            <person name="Goeker M."/>
        </authorList>
    </citation>
    <scope>NUCLEOTIDE SEQUENCE [LARGE SCALE GENOMIC DNA]</scope>
    <source>
        <strain evidence="6 7">DSM 15448</strain>
    </source>
</reference>
<dbReference type="Gene3D" id="1.10.10.60">
    <property type="entry name" value="Homeodomain-like"/>
    <property type="match status" value="1"/>
</dbReference>
<dbReference type="Pfam" id="PF25601">
    <property type="entry name" value="AAA_lid_14"/>
    <property type="match status" value="1"/>
</dbReference>
<protein>
    <submittedName>
        <fullName evidence="6">DNA-binding protein Fis</fullName>
    </submittedName>
</protein>
<evidence type="ECO:0000259" key="5">
    <source>
        <dbReference type="PROSITE" id="PS50045"/>
    </source>
</evidence>
<dbReference type="Pfam" id="PF00158">
    <property type="entry name" value="Sigma54_activat"/>
    <property type="match status" value="1"/>
</dbReference>
<dbReference type="SUPFAM" id="SSF46689">
    <property type="entry name" value="Homeodomain-like"/>
    <property type="match status" value="1"/>
</dbReference>
<dbReference type="SUPFAM" id="SSF159800">
    <property type="entry name" value="PrpR receptor domain-like"/>
    <property type="match status" value="1"/>
</dbReference>
<accession>A0ABU0DS96</accession>
<evidence type="ECO:0000313" key="7">
    <source>
        <dbReference type="Proteomes" id="UP001236723"/>
    </source>
</evidence>
<evidence type="ECO:0000256" key="4">
    <source>
        <dbReference type="ARBA" id="ARBA00023163"/>
    </source>
</evidence>
<gene>
    <name evidence="6" type="ORF">J2R98_001137</name>
</gene>
<dbReference type="InterPro" id="IPR027417">
    <property type="entry name" value="P-loop_NTPase"/>
</dbReference>
<evidence type="ECO:0000256" key="3">
    <source>
        <dbReference type="ARBA" id="ARBA00023015"/>
    </source>
</evidence>
<keyword evidence="7" id="KW-1185">Reference proteome</keyword>
<evidence type="ECO:0000313" key="6">
    <source>
        <dbReference type="EMBL" id="MDQ0351323.1"/>
    </source>
</evidence>
<proteinExistence type="predicted"/>
<sequence>MNIKVKFIAPYASMVPLIEECRDEIYGVDLSIEVGNMEEGARIACRAEEEGYDVIISRAVTAHLIREMTNIPVIDVSISGYDLLRVLTMANDFDQKKAIVCYPTMTLGAQAIIDILDLSVDVFTIEHIDEIEPTVIQLKELGYELILGDVGTSESAKHHGLESFLIQTGRETVIDAIDFAKKQYEFYEWNLSKIELLSDIIHKKYDDFMIVNRNGEVLIDVWDRFSSCPIDEEEIMSITKEVSLTNKINWRYYVKENEQVDIKIETLQNNGEHYFLLSFFTNNDLLSQLSWVQKIEVKQKPTVIAESEAMSAVMRVIHSGLETHNLFFLVGDPGTGRGLLAQYMHDLSQTGKTFLEVDLNRCQYEYLDELLASHVGTIYLRHTSQLAIERLNLLSRFLNKAIEANIKVVLSVTESLLHRFDSRLSYKALEIFVPSINEREEDLKGLLTLFVAHFHQNLGTSVIKVQGDVVKELAKYDWPGQVRELRSFIQTVVLAEKGYVLKADHVKRYLKEKRDSRTASIYQLEGTLEDIEIQVIESVLEEENYNQSRAAKRLGINRSTLWRKLKRA</sequence>
<dbReference type="RefSeq" id="WP_307066967.1">
    <property type="nucleotide sequence ID" value="NZ_JAUSUP010000002.1"/>
</dbReference>
<evidence type="ECO:0000256" key="2">
    <source>
        <dbReference type="ARBA" id="ARBA00022840"/>
    </source>
</evidence>
<keyword evidence="3" id="KW-0805">Transcription regulation</keyword>
<name>A0ABU0DS96_9BACI</name>
<keyword evidence="6" id="KW-0238">DNA-binding</keyword>
<organism evidence="6 7">
    <name type="scientific">Alkalibacillus filiformis</name>
    <dbReference type="NCBI Taxonomy" id="200990"/>
    <lineage>
        <taxon>Bacteria</taxon>
        <taxon>Bacillati</taxon>
        <taxon>Bacillota</taxon>
        <taxon>Bacilli</taxon>
        <taxon>Bacillales</taxon>
        <taxon>Bacillaceae</taxon>
        <taxon>Alkalibacillus</taxon>
    </lineage>
</organism>
<keyword evidence="4" id="KW-0804">Transcription</keyword>
<dbReference type="InterPro" id="IPR010524">
    <property type="entry name" value="Sig_transdc_resp-reg_PrpR_N"/>
</dbReference>
<dbReference type="PANTHER" id="PTHR32071">
    <property type="entry name" value="TRANSCRIPTIONAL REGULATORY PROTEIN"/>
    <property type="match status" value="1"/>
</dbReference>
<dbReference type="PRINTS" id="PR01590">
    <property type="entry name" value="HTHFIS"/>
</dbReference>
<keyword evidence="2" id="KW-0067">ATP-binding</keyword>
<dbReference type="Gene3D" id="1.10.8.60">
    <property type="match status" value="1"/>
</dbReference>
<dbReference type="EMBL" id="JAUSUP010000002">
    <property type="protein sequence ID" value="MDQ0351323.1"/>
    <property type="molecule type" value="Genomic_DNA"/>
</dbReference>
<dbReference type="InterPro" id="IPR002197">
    <property type="entry name" value="HTH_Fis"/>
</dbReference>
<dbReference type="GO" id="GO:0003677">
    <property type="term" value="F:DNA binding"/>
    <property type="evidence" value="ECO:0007669"/>
    <property type="project" value="UniProtKB-KW"/>
</dbReference>
<feature type="domain" description="Sigma-54 factor interaction" evidence="5">
    <location>
        <begin position="303"/>
        <end position="494"/>
    </location>
</feature>
<dbReference type="PROSITE" id="PS50045">
    <property type="entry name" value="SIGMA54_INTERACT_4"/>
    <property type="match status" value="1"/>
</dbReference>
<dbReference type="InterPro" id="IPR002078">
    <property type="entry name" value="Sigma_54_int"/>
</dbReference>
<dbReference type="Gene3D" id="3.40.50.300">
    <property type="entry name" value="P-loop containing nucleotide triphosphate hydrolases"/>
    <property type="match status" value="1"/>
</dbReference>
<dbReference type="SUPFAM" id="SSF52540">
    <property type="entry name" value="P-loop containing nucleoside triphosphate hydrolases"/>
    <property type="match status" value="1"/>
</dbReference>
<dbReference type="InterPro" id="IPR009057">
    <property type="entry name" value="Homeodomain-like_sf"/>
</dbReference>
<dbReference type="Gene3D" id="3.40.50.2300">
    <property type="match status" value="1"/>
</dbReference>
<dbReference type="Gene3D" id="3.40.50.10660">
    <property type="entry name" value="PrpR receptor domain-like"/>
    <property type="match status" value="1"/>
</dbReference>
<dbReference type="InterPro" id="IPR058031">
    <property type="entry name" value="AAA_lid_NorR"/>
</dbReference>
<dbReference type="Pfam" id="PF06506">
    <property type="entry name" value="PrpR_N"/>
    <property type="match status" value="1"/>
</dbReference>
<keyword evidence="1" id="KW-0547">Nucleotide-binding</keyword>
<dbReference type="Proteomes" id="UP001236723">
    <property type="component" value="Unassembled WGS sequence"/>
</dbReference>